<dbReference type="PANTHER" id="PTHR23508">
    <property type="entry name" value="CARBOXYLIC ACID TRANSPORTER PROTEIN HOMOLOG"/>
    <property type="match status" value="1"/>
</dbReference>
<feature type="transmembrane region" description="Helical" evidence="5">
    <location>
        <begin position="179"/>
        <end position="198"/>
    </location>
</feature>
<dbReference type="EMBL" id="AGFM01000054">
    <property type="protein sequence ID" value="EHJ59770.1"/>
    <property type="molecule type" value="Genomic_DNA"/>
</dbReference>
<dbReference type="Pfam" id="PF07690">
    <property type="entry name" value="MFS_1"/>
    <property type="match status" value="1"/>
</dbReference>
<feature type="transmembrane region" description="Helical" evidence="5">
    <location>
        <begin position="319"/>
        <end position="342"/>
    </location>
</feature>
<dbReference type="OrthoDB" id="9800416at2"/>
<dbReference type="InterPro" id="IPR020846">
    <property type="entry name" value="MFS_dom"/>
</dbReference>
<feature type="transmembrane region" description="Helical" evidence="5">
    <location>
        <begin position="295"/>
        <end position="313"/>
    </location>
</feature>
<evidence type="ECO:0000256" key="4">
    <source>
        <dbReference type="ARBA" id="ARBA00023136"/>
    </source>
</evidence>
<dbReference type="PANTHER" id="PTHR23508:SF10">
    <property type="entry name" value="CARBOXYLIC ACID TRANSPORTER PROTEIN HOMOLOG"/>
    <property type="match status" value="1"/>
</dbReference>
<feature type="transmembrane region" description="Helical" evidence="5">
    <location>
        <begin position="231"/>
        <end position="251"/>
    </location>
</feature>
<dbReference type="KEGG" id="npn:JI59_22220"/>
<dbReference type="AlphaFoldDB" id="G6EG81"/>
<keyword evidence="2 5" id="KW-0812">Transmembrane</keyword>
<feature type="transmembrane region" description="Helical" evidence="5">
    <location>
        <begin position="266"/>
        <end position="288"/>
    </location>
</feature>
<comment type="subcellular location">
    <subcellularLocation>
        <location evidence="1">Membrane</location>
        <topology evidence="1">Multi-pass membrane protein</topology>
    </subcellularLocation>
</comment>
<accession>G6EG81</accession>
<keyword evidence="8" id="KW-1185">Reference proteome</keyword>
<dbReference type="PROSITE" id="PS00216">
    <property type="entry name" value="SUGAR_TRANSPORT_1"/>
    <property type="match status" value="1"/>
</dbReference>
<name>G6EG81_9SPHN</name>
<reference evidence="7 8" key="1">
    <citation type="journal article" date="2012" name="J. Bacteriol.">
        <title>Genome sequence of benzo(a)pyrene-degrading bacterium Novosphingobium pentaromativorans US6-1.</title>
        <authorList>
            <person name="Luo Y.R."/>
            <person name="Kang S.G."/>
            <person name="Kim S.J."/>
            <person name="Kim M.R."/>
            <person name="Li N."/>
            <person name="Lee J.H."/>
            <person name="Kwon K.K."/>
        </authorList>
    </citation>
    <scope>NUCLEOTIDE SEQUENCE [LARGE SCALE GENOMIC DNA]</scope>
    <source>
        <strain evidence="7 8">US6-1</strain>
    </source>
</reference>
<feature type="transmembrane region" description="Helical" evidence="5">
    <location>
        <begin position="93"/>
        <end position="112"/>
    </location>
</feature>
<dbReference type="PATRIC" id="fig|1088721.3.peg.3308"/>
<evidence type="ECO:0000256" key="3">
    <source>
        <dbReference type="ARBA" id="ARBA00022989"/>
    </source>
</evidence>
<evidence type="ECO:0000256" key="1">
    <source>
        <dbReference type="ARBA" id="ARBA00004141"/>
    </source>
</evidence>
<dbReference type="GO" id="GO:0005886">
    <property type="term" value="C:plasma membrane"/>
    <property type="evidence" value="ECO:0007669"/>
    <property type="project" value="TreeGrafter"/>
</dbReference>
<gene>
    <name evidence="7" type="ORF">NSU_3352</name>
</gene>
<dbReference type="RefSeq" id="WP_007014260.1">
    <property type="nucleotide sequence ID" value="NZ_AGFM01000054.1"/>
</dbReference>
<dbReference type="InterPro" id="IPR005829">
    <property type="entry name" value="Sugar_transporter_CS"/>
</dbReference>
<evidence type="ECO:0000313" key="8">
    <source>
        <dbReference type="Proteomes" id="UP000004030"/>
    </source>
</evidence>
<keyword evidence="3 5" id="KW-1133">Transmembrane helix</keyword>
<feature type="transmembrane region" description="Helical" evidence="5">
    <location>
        <begin position="118"/>
        <end position="138"/>
    </location>
</feature>
<feature type="transmembrane region" description="Helical" evidence="5">
    <location>
        <begin position="354"/>
        <end position="377"/>
    </location>
</feature>
<dbReference type="InterPro" id="IPR011701">
    <property type="entry name" value="MFS"/>
</dbReference>
<evidence type="ECO:0000313" key="7">
    <source>
        <dbReference type="EMBL" id="EHJ59770.1"/>
    </source>
</evidence>
<proteinExistence type="predicted"/>
<comment type="caution">
    <text evidence="7">The sequence shown here is derived from an EMBL/GenBank/DDBJ whole genome shotgun (WGS) entry which is preliminary data.</text>
</comment>
<feature type="transmembrane region" description="Helical" evidence="5">
    <location>
        <begin position="150"/>
        <end position="173"/>
    </location>
</feature>
<evidence type="ECO:0000256" key="5">
    <source>
        <dbReference type="SAM" id="Phobius"/>
    </source>
</evidence>
<dbReference type="Gene3D" id="1.20.1250.20">
    <property type="entry name" value="MFS general substrate transporter like domains"/>
    <property type="match status" value="2"/>
</dbReference>
<dbReference type="eggNOG" id="COG2814">
    <property type="taxonomic scope" value="Bacteria"/>
</dbReference>
<organism evidence="7 8">
    <name type="scientific">Novosphingobium pentaromativorans US6-1</name>
    <dbReference type="NCBI Taxonomy" id="1088721"/>
    <lineage>
        <taxon>Bacteria</taxon>
        <taxon>Pseudomonadati</taxon>
        <taxon>Pseudomonadota</taxon>
        <taxon>Alphaproteobacteria</taxon>
        <taxon>Sphingomonadales</taxon>
        <taxon>Sphingomonadaceae</taxon>
        <taxon>Novosphingobium</taxon>
    </lineage>
</organism>
<feature type="domain" description="Major facilitator superfamily (MFS) profile" evidence="6">
    <location>
        <begin position="27"/>
        <end position="409"/>
    </location>
</feature>
<feature type="transmembrane region" description="Helical" evidence="5">
    <location>
        <begin position="27"/>
        <end position="50"/>
    </location>
</feature>
<evidence type="ECO:0000259" key="6">
    <source>
        <dbReference type="PROSITE" id="PS50850"/>
    </source>
</evidence>
<sequence>MVASPIPAPTGAPGALPDRWTLHAFSIVALCFAINMADGIDVTILSFIAPRIQDDWKIGADVMGNLFSAGLLGMAIGGMGIAPMADRFGRRRIILIALGLMSGGMLASGLVSQVVELLVLRVIVGAGIGTVLASMAALAAERAPAHHANLAVGIVQAGYPFAAVFTGLVVAQLLPIMDWQHILAGAGVLTLVLLPMAFRLLDEDVVARSGGVPAGNRVAALFQPAFRMRTLALWGAVFSGLMVLYFIVSWIPKLSIEAGLSETNGIYAGALYNLGAFVGTSAMSVLAVRVPLGRLVPIMLLGAGVAMLIFGSIEMSVAMTLFVAFLIGVLLQGGYNGVWPLAASVYPGEFRATGIGWAIGIGRSGAIIGPLLGGYLLAAQVSLPVLFASYCVPLLACSACVLAVSRFSRAKRH</sequence>
<dbReference type="SUPFAM" id="SSF103473">
    <property type="entry name" value="MFS general substrate transporter"/>
    <property type="match status" value="1"/>
</dbReference>
<feature type="transmembrane region" description="Helical" evidence="5">
    <location>
        <begin position="62"/>
        <end position="81"/>
    </location>
</feature>
<evidence type="ECO:0000256" key="2">
    <source>
        <dbReference type="ARBA" id="ARBA00022692"/>
    </source>
</evidence>
<feature type="transmembrane region" description="Helical" evidence="5">
    <location>
        <begin position="383"/>
        <end position="404"/>
    </location>
</feature>
<keyword evidence="4 5" id="KW-0472">Membrane</keyword>
<dbReference type="PROSITE" id="PS50850">
    <property type="entry name" value="MFS"/>
    <property type="match status" value="1"/>
</dbReference>
<protein>
    <submittedName>
        <fullName evidence="7">Major facilitator superfamily MFS_1</fullName>
    </submittedName>
</protein>
<dbReference type="InterPro" id="IPR036259">
    <property type="entry name" value="MFS_trans_sf"/>
</dbReference>
<dbReference type="GO" id="GO:0046943">
    <property type="term" value="F:carboxylic acid transmembrane transporter activity"/>
    <property type="evidence" value="ECO:0007669"/>
    <property type="project" value="TreeGrafter"/>
</dbReference>
<dbReference type="Proteomes" id="UP000004030">
    <property type="component" value="Unassembled WGS sequence"/>
</dbReference>